<proteinExistence type="predicted"/>
<organism evidence="1 2">
    <name type="scientific">Ilyodon furcidens</name>
    <name type="common">goldbreast splitfin</name>
    <dbReference type="NCBI Taxonomy" id="33524"/>
    <lineage>
        <taxon>Eukaryota</taxon>
        <taxon>Metazoa</taxon>
        <taxon>Chordata</taxon>
        <taxon>Craniata</taxon>
        <taxon>Vertebrata</taxon>
        <taxon>Euteleostomi</taxon>
        <taxon>Actinopterygii</taxon>
        <taxon>Neopterygii</taxon>
        <taxon>Teleostei</taxon>
        <taxon>Neoteleostei</taxon>
        <taxon>Acanthomorphata</taxon>
        <taxon>Ovalentaria</taxon>
        <taxon>Atherinomorphae</taxon>
        <taxon>Cyprinodontiformes</taxon>
        <taxon>Goodeidae</taxon>
        <taxon>Ilyodon</taxon>
    </lineage>
</organism>
<sequence length="67" mass="7466">MLHRLMDSKNASLMPLLIAFLPGIAVCSSKLLKVLLSSPEHVRHGVNGLHQVHLRLQFISSSLCFFL</sequence>
<evidence type="ECO:0000313" key="2">
    <source>
        <dbReference type="Proteomes" id="UP001482620"/>
    </source>
</evidence>
<protein>
    <submittedName>
        <fullName evidence="1">Uncharacterized protein</fullName>
    </submittedName>
</protein>
<dbReference type="EMBL" id="JAHRIQ010027108">
    <property type="protein sequence ID" value="MEQ2230374.1"/>
    <property type="molecule type" value="Genomic_DNA"/>
</dbReference>
<keyword evidence="2" id="KW-1185">Reference proteome</keyword>
<reference evidence="1 2" key="1">
    <citation type="submission" date="2021-06" db="EMBL/GenBank/DDBJ databases">
        <authorList>
            <person name="Palmer J.M."/>
        </authorList>
    </citation>
    <scope>NUCLEOTIDE SEQUENCE [LARGE SCALE GENOMIC DNA]</scope>
    <source>
        <strain evidence="2">if_2019</strain>
        <tissue evidence="1">Muscle</tissue>
    </source>
</reference>
<evidence type="ECO:0000313" key="1">
    <source>
        <dbReference type="EMBL" id="MEQ2230374.1"/>
    </source>
</evidence>
<gene>
    <name evidence="1" type="ORF">ILYODFUR_028621</name>
</gene>
<accession>A0ABV0TBU3</accession>
<comment type="caution">
    <text evidence="1">The sequence shown here is derived from an EMBL/GenBank/DDBJ whole genome shotgun (WGS) entry which is preliminary data.</text>
</comment>
<name>A0ABV0TBU3_9TELE</name>
<dbReference type="Proteomes" id="UP001482620">
    <property type="component" value="Unassembled WGS sequence"/>
</dbReference>